<feature type="binding site" evidence="6">
    <location>
        <position position="196"/>
    </location>
    <ligand>
        <name>S-adenosyl-L-methionine</name>
        <dbReference type="ChEBI" id="CHEBI:59789"/>
    </ligand>
</feature>
<evidence type="ECO:0000256" key="7">
    <source>
        <dbReference type="SAM" id="MobiDB-lite"/>
    </source>
</evidence>
<evidence type="ECO:0000256" key="3">
    <source>
        <dbReference type="ARBA" id="ARBA00022552"/>
    </source>
</evidence>
<dbReference type="PANTHER" id="PTHR20426">
    <property type="entry name" value="RIBOSOME BIOGENESIS PROTEIN TSR3 HOMOLOG"/>
    <property type="match status" value="1"/>
</dbReference>
<evidence type="ECO:0000313" key="10">
    <source>
        <dbReference type="EMBL" id="KAI9632615.1"/>
    </source>
</evidence>
<dbReference type="Proteomes" id="UP001164286">
    <property type="component" value="Unassembled WGS sequence"/>
</dbReference>
<evidence type="ECO:0000256" key="6">
    <source>
        <dbReference type="HAMAP-Rule" id="MF_03146"/>
    </source>
</evidence>
<dbReference type="PANTHER" id="PTHR20426:SF0">
    <property type="entry name" value="18S RRNA AMINOCARBOXYPROPYLTRANSFERASE"/>
    <property type="match status" value="1"/>
</dbReference>
<organism evidence="10 11">
    <name type="scientific">Dioszegia hungarica</name>
    <dbReference type="NCBI Taxonomy" id="4972"/>
    <lineage>
        <taxon>Eukaryota</taxon>
        <taxon>Fungi</taxon>
        <taxon>Dikarya</taxon>
        <taxon>Basidiomycota</taxon>
        <taxon>Agaricomycotina</taxon>
        <taxon>Tremellomycetes</taxon>
        <taxon>Tremellales</taxon>
        <taxon>Bulleribasidiaceae</taxon>
        <taxon>Dioszegia</taxon>
    </lineage>
</organism>
<keyword evidence="3 6" id="KW-0698">rRNA processing</keyword>
<keyword evidence="2 6" id="KW-0690">Ribosome biogenesis</keyword>
<name>A0AA38H2D3_9TREE</name>
<evidence type="ECO:0000256" key="5">
    <source>
        <dbReference type="ARBA" id="ARBA00022691"/>
    </source>
</evidence>
<feature type="region of interest" description="Disordered" evidence="7">
    <location>
        <begin position="267"/>
        <end position="341"/>
    </location>
</feature>
<accession>A0AA38H2D3</accession>
<dbReference type="GO" id="GO:0106388">
    <property type="term" value="F:rRNA small subunit aminocarboxypropyltransferase activity"/>
    <property type="evidence" value="ECO:0007669"/>
    <property type="project" value="UniProtKB-EC"/>
</dbReference>
<dbReference type="GO" id="GO:0030490">
    <property type="term" value="P:maturation of SSU-rRNA"/>
    <property type="evidence" value="ECO:0007669"/>
    <property type="project" value="TreeGrafter"/>
</dbReference>
<keyword evidence="4 6" id="KW-0808">Transferase</keyword>
<evidence type="ECO:0000256" key="4">
    <source>
        <dbReference type="ARBA" id="ARBA00022679"/>
    </source>
</evidence>
<dbReference type="GO" id="GO:0005737">
    <property type="term" value="C:cytoplasm"/>
    <property type="evidence" value="ECO:0007669"/>
    <property type="project" value="UniProtKB-SubCell"/>
</dbReference>
<keyword evidence="1 6" id="KW-0963">Cytoplasm</keyword>
<comment type="catalytic activity">
    <reaction evidence="6">
        <text>N(1)-methylpseudouridine(1191) in yeast 18S rRNA + S-adenosyl-L-methionine = N(1)-methyl-N(3)-[(3S)-3-amino-3-carboxypropyl]pseudouridine(1191) in yeast 18S rRNA + S-methyl-5'-thioadenosine + H(+)</text>
        <dbReference type="Rhea" id="RHEA:63300"/>
        <dbReference type="Rhea" id="RHEA-COMP:13852"/>
        <dbReference type="Rhea" id="RHEA-COMP:16309"/>
        <dbReference type="ChEBI" id="CHEBI:15378"/>
        <dbReference type="ChEBI" id="CHEBI:17509"/>
        <dbReference type="ChEBI" id="CHEBI:59789"/>
        <dbReference type="ChEBI" id="CHEBI:74890"/>
        <dbReference type="ChEBI" id="CHEBI:146234"/>
    </reaction>
</comment>
<dbReference type="EC" id="2.5.1.157" evidence="6"/>
<protein>
    <recommendedName>
        <fullName evidence="6">18S rRNA aminocarboxypropyltransferase</fullName>
        <ecNumber evidence="6">2.5.1.157</ecNumber>
    </recommendedName>
</protein>
<proteinExistence type="inferred from homology"/>
<dbReference type="AlphaFoldDB" id="A0AA38H2D3"/>
<keyword evidence="11" id="KW-1185">Reference proteome</keyword>
<evidence type="ECO:0000313" key="11">
    <source>
        <dbReference type="Proteomes" id="UP001164286"/>
    </source>
</evidence>
<evidence type="ECO:0000259" key="8">
    <source>
        <dbReference type="Pfam" id="PF04034"/>
    </source>
</evidence>
<feature type="binding site" evidence="6">
    <location>
        <position position="181"/>
    </location>
    <ligand>
        <name>S-adenosyl-L-methionine</name>
        <dbReference type="ChEBI" id="CHEBI:59789"/>
    </ligand>
</feature>
<sequence length="341" mass="37841">MYGAKPDSLVLPSDLESPGDSDSSDEAGQLAISLGYGNAADCSESSTAGSTSGKKRDALGNDLDAPESSEEDEEEEEEEEESSEEEAVPVEIGVPVAMWDFDHCDPKRCSGKKLARHGLCVSMRIGQRFRGIVLTPKGKKPIAPCDDEIIMLSGLAVVECSWARLDEVPFGKIKGPYERLLPYLIATNPVNYGKPWRLNCVEALAAGFYITGHDDWAEHLLSKFSWGHSFYKMNAHLIKRYRTCTTSEDIVAMQELIQAEQARDAELRKREKRQFPTRTHMWPKADHTGAYDDGDLLRSNPNHQDWDEPEDEGDKSEEEADEVETLTMALGQTSIESPAKA</sequence>
<dbReference type="HAMAP" id="MF_01116">
    <property type="entry name" value="TSR3"/>
    <property type="match status" value="1"/>
</dbReference>
<feature type="region of interest" description="Disordered" evidence="7">
    <location>
        <begin position="1"/>
        <end position="89"/>
    </location>
</feature>
<dbReference type="GO" id="GO:0000455">
    <property type="term" value="P:enzyme-directed rRNA pseudouridine synthesis"/>
    <property type="evidence" value="ECO:0007669"/>
    <property type="project" value="UniProtKB-UniRule"/>
</dbReference>
<comment type="caution">
    <text evidence="10">The sequence shown here is derived from an EMBL/GenBank/DDBJ whole genome shotgun (WGS) entry which is preliminary data.</text>
</comment>
<dbReference type="Pfam" id="PF04034">
    <property type="entry name" value="Ribo_biogen_C"/>
    <property type="match status" value="1"/>
</dbReference>
<dbReference type="NCBIfam" id="NF002621">
    <property type="entry name" value="PRK02287.1"/>
    <property type="match status" value="1"/>
</dbReference>
<comment type="catalytic activity">
    <reaction evidence="6">
        <text>an N(1)-methylpseudouridine in rRNA + S-adenosyl-L-methionine = N(1)-methyl-N(3)-[(3S)-3-amino-3-carboxypropyl]pseudouridine in rRNA + S-methyl-5'-thioadenosine + H(+)</text>
        <dbReference type="Rhea" id="RHEA:63296"/>
        <dbReference type="Rhea" id="RHEA-COMP:11634"/>
        <dbReference type="Rhea" id="RHEA-COMP:16310"/>
        <dbReference type="ChEBI" id="CHEBI:15378"/>
        <dbReference type="ChEBI" id="CHEBI:17509"/>
        <dbReference type="ChEBI" id="CHEBI:59789"/>
        <dbReference type="ChEBI" id="CHEBI:74890"/>
        <dbReference type="ChEBI" id="CHEBI:146234"/>
        <dbReference type="EC" id="2.5.1.157"/>
    </reaction>
</comment>
<evidence type="ECO:0000259" key="9">
    <source>
        <dbReference type="Pfam" id="PF04068"/>
    </source>
</evidence>
<comment type="subcellular location">
    <subcellularLocation>
        <location evidence="6">Cytoplasm</location>
    </subcellularLocation>
    <subcellularLocation>
        <location evidence="6">Nucleus</location>
    </subcellularLocation>
</comment>
<keyword evidence="5 6" id="KW-0949">S-adenosyl-L-methionine</keyword>
<dbReference type="InterPro" id="IPR007209">
    <property type="entry name" value="RNaseL-inhib-like_metal-bd_dom"/>
</dbReference>
<dbReference type="InterPro" id="IPR007177">
    <property type="entry name" value="Tsr3_C"/>
</dbReference>
<feature type="binding site" evidence="6">
    <location>
        <position position="110"/>
    </location>
    <ligand>
        <name>S-adenosyl-L-methionine</name>
        <dbReference type="ChEBI" id="CHEBI:59789"/>
    </ligand>
</feature>
<comment type="function">
    <text evidence="6">Aminocarboxypropyltransferase that catalyzes the aminocarboxypropyl transfer on pseudouridine at position 1191 (Psi1191) in 18S rRNA. It constitutes the last step in biosynthesis of the hypermodified N1-methyl-N3-(3-amino-3-carboxypropyl) pseudouridine (m1acp3-Psi) conserved in eukaryotic 18S rRNA.</text>
</comment>
<feature type="binding site" evidence="6">
    <location>
        <position position="158"/>
    </location>
    <ligand>
        <name>S-adenosyl-L-methionine</name>
        <dbReference type="ChEBI" id="CHEBI:59789"/>
    </ligand>
</feature>
<feature type="compositionally biased region" description="Acidic residues" evidence="7">
    <location>
        <begin position="307"/>
        <end position="324"/>
    </location>
</feature>
<dbReference type="GO" id="GO:1904047">
    <property type="term" value="F:S-adenosyl-L-methionine binding"/>
    <property type="evidence" value="ECO:0007669"/>
    <property type="project" value="UniProtKB-UniRule"/>
</dbReference>
<evidence type="ECO:0000256" key="1">
    <source>
        <dbReference type="ARBA" id="ARBA00022490"/>
    </source>
</evidence>
<evidence type="ECO:0000256" key="2">
    <source>
        <dbReference type="ARBA" id="ARBA00022517"/>
    </source>
</evidence>
<feature type="domain" description="RNase L inhibitor RLI-like possible metal-binding" evidence="9">
    <location>
        <begin position="94"/>
        <end position="127"/>
    </location>
</feature>
<gene>
    <name evidence="6" type="primary">TSR3</name>
    <name evidence="10" type="ORF">MKK02DRAFT_20265</name>
</gene>
<comment type="similarity">
    <text evidence="6">Belongs to the TDD superfamily. TSR3 family.</text>
</comment>
<keyword evidence="6" id="KW-0539">Nucleus</keyword>
<reference evidence="10" key="1">
    <citation type="journal article" date="2022" name="G3 (Bethesda)">
        <title>High quality genome of the basidiomycete yeast Dioszegia hungarica PDD-24b-2 isolated from cloud water.</title>
        <authorList>
            <person name="Jarrige D."/>
            <person name="Haridas S."/>
            <person name="Bleykasten-Grosshans C."/>
            <person name="Joly M."/>
            <person name="Nadalig T."/>
            <person name="Sancelme M."/>
            <person name="Vuilleumier S."/>
            <person name="Grigoriev I.V."/>
            <person name="Amato P."/>
            <person name="Bringel F."/>
        </authorList>
    </citation>
    <scope>NUCLEOTIDE SEQUENCE</scope>
    <source>
        <strain evidence="10">PDD-24b-2</strain>
    </source>
</reference>
<feature type="domain" description="16S/18S rRNA aminocarboxypropyltransferase Tsr3 C-terminal" evidence="8">
    <location>
        <begin position="132"/>
        <end position="255"/>
    </location>
</feature>
<feature type="compositionally biased region" description="Polar residues" evidence="7">
    <location>
        <begin position="43"/>
        <end position="52"/>
    </location>
</feature>
<feature type="compositionally biased region" description="Acidic residues" evidence="7">
    <location>
        <begin position="64"/>
        <end position="88"/>
    </location>
</feature>
<dbReference type="GO" id="GO:0005634">
    <property type="term" value="C:nucleus"/>
    <property type="evidence" value="ECO:0007669"/>
    <property type="project" value="UniProtKB-SubCell"/>
</dbReference>
<feature type="compositionally biased region" description="Polar residues" evidence="7">
    <location>
        <begin position="330"/>
        <end position="341"/>
    </location>
</feature>
<dbReference type="Pfam" id="PF04068">
    <property type="entry name" value="Fer4_RLI"/>
    <property type="match status" value="1"/>
</dbReference>
<dbReference type="InterPro" id="IPR022968">
    <property type="entry name" value="Tsr3-like"/>
</dbReference>
<dbReference type="EMBL" id="JAKWFO010000014">
    <property type="protein sequence ID" value="KAI9632615.1"/>
    <property type="molecule type" value="Genomic_DNA"/>
</dbReference>